<protein>
    <recommendedName>
        <fullName evidence="7">Helix-turn-helix domain containing protein</fullName>
    </recommendedName>
</protein>
<evidence type="ECO:0000313" key="6">
    <source>
        <dbReference type="EMBL" id="CAB4220529.1"/>
    </source>
</evidence>
<sequence>MTIEKFSGSFNKEESGCTIVVNSTIQDIKDINCLAIYSYLVTKPPGWIINAKEVASHFSMSKDRLYKTINKLLELRLLKKESIRDKGRFVSFVYTLFLKPFPENKETVEPFPDSPVPVLPFPENKDAYKTKNIQNKEFIKKEKIYKKEKIDLPIIQPNEYQETYFLEQSSNNQNIVAVKSPSSLSSFENPHNIDIEAIEAWVEVRNKKKCPVTIRVWELLNNELQKCPNPKEAFDLMVLRGWTSVRAEWVRNESGSKQKSHFDYQDTTWATKKDIFD</sequence>
<gene>
    <name evidence="4" type="ORF">UFOVP1026_25</name>
    <name evidence="5" type="ORF">UFOVP1180_9</name>
    <name evidence="6" type="ORF">UFOVP1629_47</name>
    <name evidence="1" type="ORF">UFOVP527_15</name>
    <name evidence="2" type="ORF">UFOVP855_38</name>
    <name evidence="3" type="ORF">UFOVP954_36</name>
</gene>
<evidence type="ECO:0008006" key="7">
    <source>
        <dbReference type="Google" id="ProtNLM"/>
    </source>
</evidence>
<dbReference type="EMBL" id="LR796975">
    <property type="protein sequence ID" value="CAB4179048.1"/>
    <property type="molecule type" value="Genomic_DNA"/>
</dbReference>
<proteinExistence type="predicted"/>
<dbReference type="EMBL" id="LR797123">
    <property type="protein sequence ID" value="CAB4188303.1"/>
    <property type="molecule type" value="Genomic_DNA"/>
</dbReference>
<dbReference type="EMBL" id="LR796511">
    <property type="protein sequence ID" value="CAB4148559.1"/>
    <property type="molecule type" value="Genomic_DNA"/>
</dbReference>
<dbReference type="EMBL" id="LR796903">
    <property type="protein sequence ID" value="CAB4173595.1"/>
    <property type="molecule type" value="Genomic_DNA"/>
</dbReference>
<evidence type="ECO:0000313" key="4">
    <source>
        <dbReference type="EMBL" id="CAB4179048.1"/>
    </source>
</evidence>
<reference evidence="1" key="1">
    <citation type="submission" date="2020-04" db="EMBL/GenBank/DDBJ databases">
        <authorList>
            <person name="Chiriac C."/>
            <person name="Salcher M."/>
            <person name="Ghai R."/>
            <person name="Kavagutti S V."/>
        </authorList>
    </citation>
    <scope>NUCLEOTIDE SEQUENCE</scope>
</reference>
<name>A0A6J5MXV3_9CAUD</name>
<evidence type="ECO:0000313" key="3">
    <source>
        <dbReference type="EMBL" id="CAB4173595.1"/>
    </source>
</evidence>
<evidence type="ECO:0000313" key="1">
    <source>
        <dbReference type="EMBL" id="CAB4148559.1"/>
    </source>
</evidence>
<evidence type="ECO:0000313" key="5">
    <source>
        <dbReference type="EMBL" id="CAB4188303.1"/>
    </source>
</evidence>
<evidence type="ECO:0000313" key="2">
    <source>
        <dbReference type="EMBL" id="CAB4167665.1"/>
    </source>
</evidence>
<accession>A0A6J5MXV3</accession>
<organism evidence="1">
    <name type="scientific">uncultured Caudovirales phage</name>
    <dbReference type="NCBI Taxonomy" id="2100421"/>
    <lineage>
        <taxon>Viruses</taxon>
        <taxon>Duplodnaviria</taxon>
        <taxon>Heunggongvirae</taxon>
        <taxon>Uroviricota</taxon>
        <taxon>Caudoviricetes</taxon>
        <taxon>Peduoviridae</taxon>
        <taxon>Maltschvirus</taxon>
        <taxon>Maltschvirus maltsch</taxon>
    </lineage>
</organism>
<dbReference type="EMBL" id="LR796809">
    <property type="protein sequence ID" value="CAB4167665.1"/>
    <property type="molecule type" value="Genomic_DNA"/>
</dbReference>
<dbReference type="EMBL" id="LR797494">
    <property type="protein sequence ID" value="CAB4220529.1"/>
    <property type="molecule type" value="Genomic_DNA"/>
</dbReference>